<dbReference type="InterPro" id="IPR050862">
    <property type="entry name" value="RdRp_reductase_class-2"/>
</dbReference>
<keyword evidence="18" id="KW-1185">Reference proteome</keyword>
<feature type="domain" description="Ribonucleotide reductase class II vitamin B12-dependent N-terminal" evidence="15">
    <location>
        <begin position="44"/>
        <end position="132"/>
    </location>
</feature>
<evidence type="ECO:0000259" key="16">
    <source>
        <dbReference type="Pfam" id="PF12637"/>
    </source>
</evidence>
<evidence type="ECO:0000259" key="15">
    <source>
        <dbReference type="Pfam" id="PF08471"/>
    </source>
</evidence>
<feature type="domain" description="Ribonucleotide reductase large subunit C-terminal" evidence="14">
    <location>
        <begin position="153"/>
        <end position="686"/>
    </location>
</feature>
<keyword evidence="8 13" id="KW-0560">Oxidoreductase</keyword>
<comment type="function">
    <text evidence="11 13">Catalyzes the reduction of ribonucleotides to deoxyribonucleotides. May function to provide a pool of deoxyribonucleotide precursors for DNA repair during oxygen limitation and/or for immediate growth after restoration of oxygen.</text>
</comment>
<keyword evidence="7 13" id="KW-0547">Nucleotide-binding</keyword>
<comment type="catalytic activity">
    <reaction evidence="12 13">
        <text>a 2'-deoxyribonucleoside 5'-diphosphate + [thioredoxin]-disulfide + H2O = a ribonucleoside 5'-diphosphate + [thioredoxin]-dithiol</text>
        <dbReference type="Rhea" id="RHEA:23252"/>
        <dbReference type="Rhea" id="RHEA-COMP:10698"/>
        <dbReference type="Rhea" id="RHEA-COMP:10700"/>
        <dbReference type="ChEBI" id="CHEBI:15377"/>
        <dbReference type="ChEBI" id="CHEBI:29950"/>
        <dbReference type="ChEBI" id="CHEBI:50058"/>
        <dbReference type="ChEBI" id="CHEBI:57930"/>
        <dbReference type="ChEBI" id="CHEBI:73316"/>
        <dbReference type="EC" id="1.17.4.1"/>
    </reaction>
</comment>
<dbReference type="NCBIfam" id="NF005122">
    <property type="entry name" value="PRK06556.1"/>
    <property type="match status" value="1"/>
</dbReference>
<evidence type="ECO:0000256" key="1">
    <source>
        <dbReference type="ARBA" id="ARBA00001922"/>
    </source>
</evidence>
<dbReference type="EC" id="1.17.4.1" evidence="3 13"/>
<dbReference type="Pfam" id="PF02867">
    <property type="entry name" value="Ribonuc_red_lgC"/>
    <property type="match status" value="1"/>
</dbReference>
<keyword evidence="5 13" id="KW-0846">Cobalamin</keyword>
<dbReference type="SUPFAM" id="SSF51998">
    <property type="entry name" value="PFL-like glycyl radical enzymes"/>
    <property type="match status" value="1"/>
</dbReference>
<feature type="domain" description="TSCPD" evidence="16">
    <location>
        <begin position="730"/>
        <end position="826"/>
    </location>
</feature>
<reference evidence="17 18" key="1">
    <citation type="journal article" date="2019" name="Int. J. Syst. Evol. Microbiol.">
        <title>The Global Catalogue of Microorganisms (GCM) 10K type strain sequencing project: providing services to taxonomists for standard genome sequencing and annotation.</title>
        <authorList>
            <consortium name="The Broad Institute Genomics Platform"/>
            <consortium name="The Broad Institute Genome Sequencing Center for Infectious Disease"/>
            <person name="Wu L."/>
            <person name="Ma J."/>
        </authorList>
    </citation>
    <scope>NUCLEOTIDE SEQUENCE [LARGE SCALE GENOMIC DNA]</scope>
    <source>
        <strain evidence="17 18">JCM 7356</strain>
    </source>
</reference>
<dbReference type="CDD" id="cd02888">
    <property type="entry name" value="RNR_II_dimer"/>
    <property type="match status" value="1"/>
</dbReference>
<dbReference type="NCBIfam" id="TIGR02504">
    <property type="entry name" value="NrdJ_Z"/>
    <property type="match status" value="1"/>
</dbReference>
<evidence type="ECO:0000256" key="13">
    <source>
        <dbReference type="RuleBase" id="RU364064"/>
    </source>
</evidence>
<evidence type="ECO:0000259" key="14">
    <source>
        <dbReference type="Pfam" id="PF02867"/>
    </source>
</evidence>
<sequence>MTTSTQAAPRTKRPSQGLTIERIFTKVGEHPYDQVTWTRRTVVLTNWRDGSENFRQEDVEFPDFWTDTAVDIVTSKWFRGALGTEHREWSLRQIIDRVVSVYRKAGEDNGYFATADDAEIFAQEMTHAILHQYFTFNSPVWFNVGTKSPQQVSACFILAVDDSVDSILDWYKEEGLIFKGGSGAGVNLSRLRSSGELLSSGGTASGPVSFMRGADASAGTIKSGGATRRAAKMVLLDVDHPDVEEFIQTKVREEEKIRVLRDAGFDMDLDGADIASVQFQNANNSVRLSDTFMRAVESGGRFPLTARLTGEVVKEVDAKGLFRSIAEAAWACADPGVQFDDTINRWHTCPESGRINASNPCSEYVHLDNSSCNLASLNLLRFLREDRSFDRGLFAKVVELVITAMDISICFADFPTQKITKVSRAYRQLGIGYANLGAMLMAAGLPYDSDGGRSLAGAVTSLMTGTSYRRSAEIAAQVGPYDGYAPNAKAHQQVLELHQAANDRATSDTYGDVWAAAGQAWTDARKLAKKHGVRNAQASLLAPTGTSGLTMGVDTTGVEPDFSLVKFKKLVGGASMTMVNGTVERALAALGYSKAGREAIVAHITEHGHVVGAPGMDPAHYPVFDCANGERAIDPMGHVRMMAAVQPFLSGAISKTCNLPESATVEDIENLLLESWKLGLKCVAVYRDNCKVGQPLSAKSATSATTGGAAPAAAPAALRRRLPRSRPGISTSFRVGGAKGYMTASSYPDDGLGEVFLKMSKQGSTLAGMMDAFSIAVSVGLQYGVPLETYVSKFTNMRFEPAGLTDDPDVRMAQSIVDYIFRRLALDFLPFETRSALGIYTVEERTRQLETGSYELVDEEEVDVEGLAQSAPVNQPAVPTASEPRTARSAAELLELKLGVATDAPLCLSCGTKMRRAGSCYVCEGCGSTSGCS</sequence>
<dbReference type="RefSeq" id="WP_344638163.1">
    <property type="nucleotide sequence ID" value="NZ_BAAATR010000020.1"/>
</dbReference>
<dbReference type="InterPro" id="IPR013344">
    <property type="entry name" value="RNR_NrdJ/NrdZ"/>
</dbReference>
<dbReference type="EMBL" id="BAAATR010000020">
    <property type="protein sequence ID" value="GAA2255276.1"/>
    <property type="molecule type" value="Genomic_DNA"/>
</dbReference>
<organism evidence="17 18">
    <name type="scientific">Kitasatospora cystarginea</name>
    <dbReference type="NCBI Taxonomy" id="58350"/>
    <lineage>
        <taxon>Bacteria</taxon>
        <taxon>Bacillati</taxon>
        <taxon>Actinomycetota</taxon>
        <taxon>Actinomycetes</taxon>
        <taxon>Kitasatosporales</taxon>
        <taxon>Streptomycetaceae</taxon>
        <taxon>Kitasatospora</taxon>
    </lineage>
</organism>
<dbReference type="PANTHER" id="PTHR43371">
    <property type="entry name" value="VITAMIN B12-DEPENDENT RIBONUCLEOTIDE REDUCTASE"/>
    <property type="match status" value="1"/>
</dbReference>
<dbReference type="InterPro" id="IPR013678">
    <property type="entry name" value="RNR_2_N"/>
</dbReference>
<proteinExistence type="inferred from homology"/>
<dbReference type="Gene3D" id="3.20.70.20">
    <property type="match status" value="1"/>
</dbReference>
<evidence type="ECO:0000256" key="5">
    <source>
        <dbReference type="ARBA" id="ARBA00022628"/>
    </source>
</evidence>
<evidence type="ECO:0000256" key="3">
    <source>
        <dbReference type="ARBA" id="ARBA00012274"/>
    </source>
</evidence>
<evidence type="ECO:0000256" key="12">
    <source>
        <dbReference type="ARBA" id="ARBA00047754"/>
    </source>
</evidence>
<accession>A0ABN3EDD0</accession>
<evidence type="ECO:0000256" key="11">
    <source>
        <dbReference type="ARBA" id="ARBA00025437"/>
    </source>
</evidence>
<gene>
    <name evidence="17" type="ORF">GCM10010430_43840</name>
</gene>
<keyword evidence="9" id="KW-1015">Disulfide bond</keyword>
<evidence type="ECO:0000313" key="18">
    <source>
        <dbReference type="Proteomes" id="UP001500305"/>
    </source>
</evidence>
<dbReference type="InterPro" id="IPR000788">
    <property type="entry name" value="RNR_lg_C"/>
</dbReference>
<evidence type="ECO:0000256" key="10">
    <source>
        <dbReference type="ARBA" id="ARBA00023285"/>
    </source>
</evidence>
<comment type="cofactor">
    <cofactor evidence="1 13">
        <name>adenosylcob(III)alamin</name>
        <dbReference type="ChEBI" id="CHEBI:18408"/>
    </cofactor>
</comment>
<evidence type="ECO:0000256" key="8">
    <source>
        <dbReference type="ARBA" id="ARBA00023002"/>
    </source>
</evidence>
<comment type="similarity">
    <text evidence="2 13">Belongs to the ribonucleoside diphosphate reductase class-2 family.</text>
</comment>
<dbReference type="PRINTS" id="PR01183">
    <property type="entry name" value="RIBORDTASEM1"/>
</dbReference>
<dbReference type="Proteomes" id="UP001500305">
    <property type="component" value="Unassembled WGS sequence"/>
</dbReference>
<comment type="caution">
    <text evidence="17">The sequence shown here is derived from an EMBL/GenBank/DDBJ whole genome shotgun (WGS) entry which is preliminary data.</text>
</comment>
<evidence type="ECO:0000256" key="4">
    <source>
        <dbReference type="ARBA" id="ARBA00014409"/>
    </source>
</evidence>
<dbReference type="Pfam" id="PF08471">
    <property type="entry name" value="Ribonuc_red_2_N"/>
    <property type="match status" value="1"/>
</dbReference>
<keyword evidence="6 13" id="KW-0237">DNA synthesis</keyword>
<dbReference type="PANTHER" id="PTHR43371:SF1">
    <property type="entry name" value="RIBONUCLEOSIDE-DIPHOSPHATE REDUCTASE"/>
    <property type="match status" value="1"/>
</dbReference>
<protein>
    <recommendedName>
        <fullName evidence="4 13">Vitamin B12-dependent ribonucleotide reductase</fullName>
        <ecNumber evidence="3 13">1.17.4.1</ecNumber>
    </recommendedName>
</protein>
<keyword evidence="10 13" id="KW-0170">Cobalt</keyword>
<name>A0ABN3EDD0_9ACTN</name>
<evidence type="ECO:0000256" key="2">
    <source>
        <dbReference type="ARBA" id="ARBA00007405"/>
    </source>
</evidence>
<evidence type="ECO:0000256" key="9">
    <source>
        <dbReference type="ARBA" id="ARBA00023157"/>
    </source>
</evidence>
<dbReference type="Pfam" id="PF12637">
    <property type="entry name" value="TSCPD"/>
    <property type="match status" value="1"/>
</dbReference>
<evidence type="ECO:0000313" key="17">
    <source>
        <dbReference type="EMBL" id="GAA2255276.1"/>
    </source>
</evidence>
<evidence type="ECO:0000256" key="7">
    <source>
        <dbReference type="ARBA" id="ARBA00022741"/>
    </source>
</evidence>
<dbReference type="InterPro" id="IPR024434">
    <property type="entry name" value="TSCPD_dom"/>
</dbReference>
<evidence type="ECO:0000256" key="6">
    <source>
        <dbReference type="ARBA" id="ARBA00022634"/>
    </source>
</evidence>